<dbReference type="GO" id="GO:0030170">
    <property type="term" value="F:pyridoxal phosphate binding"/>
    <property type="evidence" value="ECO:0007669"/>
    <property type="project" value="InterPro"/>
</dbReference>
<dbReference type="InterPro" id="IPR001926">
    <property type="entry name" value="TrpB-like_PALP"/>
</dbReference>
<evidence type="ECO:0000313" key="12">
    <source>
        <dbReference type="EMBL" id="GAO51393.1"/>
    </source>
</evidence>
<comment type="catalytic activity">
    <reaction evidence="10">
        <text>L-serine = pyruvate + NH4(+)</text>
        <dbReference type="Rhea" id="RHEA:19169"/>
        <dbReference type="ChEBI" id="CHEBI:15361"/>
        <dbReference type="ChEBI" id="CHEBI:28938"/>
        <dbReference type="ChEBI" id="CHEBI:33384"/>
        <dbReference type="EC" id="4.3.1.17"/>
    </reaction>
</comment>
<evidence type="ECO:0000256" key="5">
    <source>
        <dbReference type="ARBA" id="ARBA00012093"/>
    </source>
</evidence>
<gene>
    <name evidence="12" type="ORF">G7K_5495-t1</name>
</gene>
<dbReference type="Proteomes" id="UP000033140">
    <property type="component" value="Unassembled WGS sequence"/>
</dbReference>
<dbReference type="OMA" id="DGWVNIH"/>
<reference evidence="12 13" key="2">
    <citation type="journal article" date="2014" name="J. Gen. Appl. Microbiol.">
        <title>The early diverging ascomycetous budding yeast Saitoella complicata has three histone deacetylases belonging to the Clr6, Hos2, and Rpd3 lineages.</title>
        <authorList>
            <person name="Nishida H."/>
            <person name="Matsumoto T."/>
            <person name="Kondo S."/>
            <person name="Hamamoto M."/>
            <person name="Yoshikawa H."/>
        </authorList>
    </citation>
    <scope>NUCLEOTIDE SEQUENCE [LARGE SCALE GENOMIC DNA]</scope>
    <source>
        <strain evidence="12 13">NRRL Y-17804</strain>
    </source>
</reference>
<evidence type="ECO:0000256" key="8">
    <source>
        <dbReference type="ARBA" id="ARBA00022898"/>
    </source>
</evidence>
<dbReference type="EMBL" id="BACD03000045">
    <property type="protein sequence ID" value="GAO51393.1"/>
    <property type="molecule type" value="Genomic_DNA"/>
</dbReference>
<dbReference type="RefSeq" id="XP_019022915.1">
    <property type="nucleotide sequence ID" value="XM_019168481.1"/>
</dbReference>
<dbReference type="GO" id="GO:0009097">
    <property type="term" value="P:isoleucine biosynthetic process"/>
    <property type="evidence" value="ECO:0007669"/>
    <property type="project" value="TreeGrafter"/>
</dbReference>
<dbReference type="GO" id="GO:0006565">
    <property type="term" value="P:L-serine catabolic process"/>
    <property type="evidence" value="ECO:0007669"/>
    <property type="project" value="TreeGrafter"/>
</dbReference>
<evidence type="ECO:0000256" key="3">
    <source>
        <dbReference type="ARBA" id="ARBA00004742"/>
    </source>
</evidence>
<dbReference type="InterPro" id="IPR000634">
    <property type="entry name" value="Ser/Thr_deHydtase_PyrdxlP-BS"/>
</dbReference>
<comment type="pathway">
    <text evidence="3">Carbohydrate biosynthesis; gluconeogenesis.</text>
</comment>
<name>A0A0E9NNM0_SAICN</name>
<evidence type="ECO:0000256" key="1">
    <source>
        <dbReference type="ARBA" id="ARBA00001933"/>
    </source>
</evidence>
<evidence type="ECO:0000259" key="11">
    <source>
        <dbReference type="Pfam" id="PF00291"/>
    </source>
</evidence>
<dbReference type="Pfam" id="PF00291">
    <property type="entry name" value="PALP"/>
    <property type="match status" value="1"/>
</dbReference>
<comment type="similarity">
    <text evidence="4">Belongs to the serine/threonine dehydratase family.</text>
</comment>
<dbReference type="STRING" id="698492.A0A0E9NNM0"/>
<dbReference type="GO" id="GO:0005737">
    <property type="term" value="C:cytoplasm"/>
    <property type="evidence" value="ECO:0007669"/>
    <property type="project" value="UniProtKB-SubCell"/>
</dbReference>
<dbReference type="Gene3D" id="3.40.50.1100">
    <property type="match status" value="2"/>
</dbReference>
<keyword evidence="8" id="KW-0663">Pyridoxal phosphate</keyword>
<dbReference type="PROSITE" id="PS00165">
    <property type="entry name" value="DEHYDRATASE_SER_THR"/>
    <property type="match status" value="1"/>
</dbReference>
<dbReference type="InterPro" id="IPR036052">
    <property type="entry name" value="TrpB-like_PALP_sf"/>
</dbReference>
<evidence type="ECO:0000256" key="7">
    <source>
        <dbReference type="ARBA" id="ARBA00022490"/>
    </source>
</evidence>
<organism evidence="12 13">
    <name type="scientific">Saitoella complicata (strain BCRC 22490 / CBS 7301 / JCM 7358 / NBRC 10748 / NRRL Y-17804)</name>
    <dbReference type="NCBI Taxonomy" id="698492"/>
    <lineage>
        <taxon>Eukaryota</taxon>
        <taxon>Fungi</taxon>
        <taxon>Dikarya</taxon>
        <taxon>Ascomycota</taxon>
        <taxon>Taphrinomycotina</taxon>
        <taxon>Taphrinomycotina incertae sedis</taxon>
        <taxon>Saitoella</taxon>
    </lineage>
</organism>
<evidence type="ECO:0000256" key="6">
    <source>
        <dbReference type="ARBA" id="ARBA00022432"/>
    </source>
</evidence>
<dbReference type="EC" id="4.3.1.17" evidence="5"/>
<dbReference type="PANTHER" id="PTHR48078:SF2">
    <property type="entry name" value="CATABOLIC L-SERINE_THREONINE DEHYDRATASE"/>
    <property type="match status" value="1"/>
</dbReference>
<feature type="domain" description="Tryptophan synthase beta chain-like PALP" evidence="11">
    <location>
        <begin position="3"/>
        <end position="302"/>
    </location>
</feature>
<dbReference type="GO" id="GO:0006567">
    <property type="term" value="P:L-threonine catabolic process"/>
    <property type="evidence" value="ECO:0007669"/>
    <property type="project" value="TreeGrafter"/>
</dbReference>
<dbReference type="InterPro" id="IPR050147">
    <property type="entry name" value="Ser/Thr_Dehydratase"/>
</dbReference>
<evidence type="ECO:0000313" key="13">
    <source>
        <dbReference type="Proteomes" id="UP000033140"/>
    </source>
</evidence>
<dbReference type="SUPFAM" id="SSF53686">
    <property type="entry name" value="Tryptophan synthase beta subunit-like PLP-dependent enzymes"/>
    <property type="match status" value="1"/>
</dbReference>
<comment type="cofactor">
    <cofactor evidence="1">
        <name>pyridoxal 5'-phosphate</name>
        <dbReference type="ChEBI" id="CHEBI:597326"/>
    </cofactor>
</comment>
<protein>
    <recommendedName>
        <fullName evidence="5">L-serine ammonia-lyase</fullName>
        <ecNumber evidence="5">4.3.1.17</ecNumber>
    </recommendedName>
</protein>
<comment type="subcellular location">
    <subcellularLocation>
        <location evidence="2">Cytoplasm</location>
    </subcellularLocation>
</comment>
<dbReference type="FunFam" id="3.40.50.1100:FF:000040">
    <property type="entry name" value="L-serine dehydratase, putative"/>
    <property type="match status" value="1"/>
</dbReference>
<keyword evidence="6" id="KW-0312">Gluconeogenesis</keyword>
<dbReference type="OrthoDB" id="7773036at2759"/>
<reference evidence="12 13" key="3">
    <citation type="journal article" date="2015" name="Genome Announc.">
        <title>Draft Genome Sequence of the Archiascomycetous Yeast Saitoella complicata.</title>
        <authorList>
            <person name="Yamauchi K."/>
            <person name="Kondo S."/>
            <person name="Hamamoto M."/>
            <person name="Takahashi Y."/>
            <person name="Ogura Y."/>
            <person name="Hayashi T."/>
            <person name="Nishida H."/>
        </authorList>
    </citation>
    <scope>NUCLEOTIDE SEQUENCE [LARGE SCALE GENOMIC DNA]</scope>
    <source>
        <strain evidence="12 13">NRRL Y-17804</strain>
    </source>
</reference>
<proteinExistence type="inferred from homology"/>
<evidence type="ECO:0000256" key="9">
    <source>
        <dbReference type="ARBA" id="ARBA00023239"/>
    </source>
</evidence>
<dbReference type="PANTHER" id="PTHR48078">
    <property type="entry name" value="THREONINE DEHYDRATASE, MITOCHONDRIAL-RELATED"/>
    <property type="match status" value="1"/>
</dbReference>
<comment type="caution">
    <text evidence="12">The sequence shown here is derived from an EMBL/GenBank/DDBJ whole genome shotgun (WGS) entry which is preliminary data.</text>
</comment>
<accession>A0A0E9NNM0</accession>
<sequence>MQPLYVQTPLVESTVIAKAAGNDRVYLKLENLQPSGSFKSRGIGNLCQKAYAKLPPGSTLHIYSSSGGNAGLAAASAASSLSCPATIVVPTTTSAVTISRIQDAGASVVVHGSVWDEADLFVREMVERDSTGVYCPPFDHEDIVDGNASMVRELKLQLDKKPGAIVCAVGGGGLLAGILHGLREVGWDDVPVVAVETVGAASFHASMTAGSLTTIPAITSIATSLGARRVSQTCFDLATTHPGAVHSVTVSDAEAVDGCVRFADDHRILVEPACGTVLSLAYHGKLREVVGDEGSVVLVVCGGSNVSVEMLARYQEQFVAAAELKN</sequence>
<dbReference type="GO" id="GO:0003941">
    <property type="term" value="F:L-serine ammonia-lyase activity"/>
    <property type="evidence" value="ECO:0007669"/>
    <property type="project" value="UniProtKB-EC"/>
</dbReference>
<reference evidence="12 13" key="1">
    <citation type="journal article" date="2011" name="J. Gen. Appl. Microbiol.">
        <title>Draft genome sequencing of the enigmatic yeast Saitoella complicata.</title>
        <authorList>
            <person name="Nishida H."/>
            <person name="Hamamoto M."/>
            <person name="Sugiyama J."/>
        </authorList>
    </citation>
    <scope>NUCLEOTIDE SEQUENCE [LARGE SCALE GENOMIC DNA]</scope>
    <source>
        <strain evidence="12 13">NRRL Y-17804</strain>
    </source>
</reference>
<dbReference type="GO" id="GO:0006094">
    <property type="term" value="P:gluconeogenesis"/>
    <property type="evidence" value="ECO:0007669"/>
    <property type="project" value="UniProtKB-KW"/>
</dbReference>
<evidence type="ECO:0000256" key="4">
    <source>
        <dbReference type="ARBA" id="ARBA00010869"/>
    </source>
</evidence>
<keyword evidence="9" id="KW-0456">Lyase</keyword>
<evidence type="ECO:0000256" key="2">
    <source>
        <dbReference type="ARBA" id="ARBA00004496"/>
    </source>
</evidence>
<keyword evidence="7" id="KW-0963">Cytoplasm</keyword>
<keyword evidence="13" id="KW-1185">Reference proteome</keyword>
<evidence type="ECO:0000256" key="10">
    <source>
        <dbReference type="ARBA" id="ARBA00049406"/>
    </source>
</evidence>
<dbReference type="GO" id="GO:0004794">
    <property type="term" value="F:threonine deaminase activity"/>
    <property type="evidence" value="ECO:0007669"/>
    <property type="project" value="TreeGrafter"/>
</dbReference>
<dbReference type="AlphaFoldDB" id="A0A0E9NNM0"/>